<evidence type="ECO:0000259" key="1">
    <source>
        <dbReference type="Pfam" id="PF00881"/>
    </source>
</evidence>
<dbReference type="CDD" id="cd02142">
    <property type="entry name" value="McbC_SagB-like_oxidoreductase"/>
    <property type="match status" value="1"/>
</dbReference>
<feature type="domain" description="Nitroreductase" evidence="1">
    <location>
        <begin position="261"/>
        <end position="380"/>
    </location>
</feature>
<gene>
    <name evidence="2" type="ordered locus">Sulku_1313</name>
</gene>
<protein>
    <recommendedName>
        <fullName evidence="1">Nitroreductase domain-containing protein</fullName>
    </recommendedName>
</protein>
<dbReference type="AlphaFoldDB" id="E4TY56"/>
<dbReference type="Proteomes" id="UP000008721">
    <property type="component" value="Chromosome"/>
</dbReference>
<dbReference type="Gene3D" id="3.40.109.10">
    <property type="entry name" value="NADH Oxidase"/>
    <property type="match status" value="2"/>
</dbReference>
<dbReference type="STRING" id="709032.Sulku_1313"/>
<name>E4TY56_SULKY</name>
<dbReference type="GO" id="GO:0016491">
    <property type="term" value="F:oxidoreductase activity"/>
    <property type="evidence" value="ECO:0007669"/>
    <property type="project" value="InterPro"/>
</dbReference>
<dbReference type="SUPFAM" id="SSF55469">
    <property type="entry name" value="FMN-dependent nitroreductase-like"/>
    <property type="match status" value="2"/>
</dbReference>
<dbReference type="KEGG" id="sku:Sulku_1313"/>
<dbReference type="InterPro" id="IPR000415">
    <property type="entry name" value="Nitroreductase-like"/>
</dbReference>
<dbReference type="OrthoDB" id="9801593at2"/>
<sequence>MRESTLLTPKKIADNQSFLDWDTQPEMFKHYPQFCYRVPIADFPSLLWLKETRKITDERTVVNKPYRRLNVPSAGNLHPIEMYVQIRNVTGLLSGIYHFDVLHEELVMIAEIAGEGIEPYLGLNTRFNGAIVMLSLVPFRSGWKYGLRAWRYLYLDLGHQIATFVASVRHFGLSLTKMSVHNGLSQIMGMGYDETIAAVYGIGEPSTRPVKPLSKPLMHVQPTDYTLPIEQLYSEIQAQLPYTDVPLTAKRENFIALNTIRRSAREFNTDTIDDSALRELMQLPVPFSLEVLFVVLQAHSMQQGIYRNGKCDVDGNFLSEIVHLLLDQRFIAGANMVVLIYAEHFNAASHIEAGVYAQELYAACEYHGIGCSGIGAFYDHEASRWSDKSLLYAVAIGGKNDYRCTKRD</sequence>
<proteinExistence type="predicted"/>
<organism evidence="2 3">
    <name type="scientific">Sulfuricurvum kujiense (strain ATCC BAA-921 / DSM 16994 / JCM 11577 / YK-1)</name>
    <dbReference type="NCBI Taxonomy" id="709032"/>
    <lineage>
        <taxon>Bacteria</taxon>
        <taxon>Pseudomonadati</taxon>
        <taxon>Campylobacterota</taxon>
        <taxon>Epsilonproteobacteria</taxon>
        <taxon>Campylobacterales</taxon>
        <taxon>Sulfurimonadaceae</taxon>
        <taxon>Sulfuricurvum</taxon>
    </lineage>
</organism>
<dbReference type="eggNOG" id="COG0778">
    <property type="taxonomic scope" value="Bacteria"/>
</dbReference>
<dbReference type="Pfam" id="PF00881">
    <property type="entry name" value="Nitroreductase"/>
    <property type="match status" value="1"/>
</dbReference>
<dbReference type="PANTHER" id="PTHR42741">
    <property type="entry name" value="NITROREDUCTASE FAMILY PROTEIN"/>
    <property type="match status" value="1"/>
</dbReference>
<keyword evidence="3" id="KW-1185">Reference proteome</keyword>
<dbReference type="RefSeq" id="WP_013460173.1">
    <property type="nucleotide sequence ID" value="NC_014762.1"/>
</dbReference>
<dbReference type="EMBL" id="CP002355">
    <property type="protein sequence ID" value="ADR33976.1"/>
    <property type="molecule type" value="Genomic_DNA"/>
</dbReference>
<reference evidence="2 3" key="1">
    <citation type="journal article" date="2012" name="Stand. Genomic Sci.">
        <title>Complete genome sequence of the sulfur compounds oxidizing chemolithoautotroph Sulfuricurvum kujiense type strain (YK-1(T)).</title>
        <authorList>
            <person name="Han C."/>
            <person name="Kotsyurbenko O."/>
            <person name="Chertkov O."/>
            <person name="Held B."/>
            <person name="Lapidus A."/>
            <person name="Nolan M."/>
            <person name="Lucas S."/>
            <person name="Hammon N."/>
            <person name="Deshpande S."/>
            <person name="Cheng J.F."/>
            <person name="Tapia R."/>
            <person name="Goodwin L.A."/>
            <person name="Pitluck S."/>
            <person name="Liolios K."/>
            <person name="Pagani I."/>
            <person name="Ivanova N."/>
            <person name="Mavromatis K."/>
            <person name="Mikhailova N."/>
            <person name="Pati A."/>
            <person name="Chen A."/>
            <person name="Palaniappan K."/>
            <person name="Land M."/>
            <person name="Hauser L."/>
            <person name="Chang Y.J."/>
            <person name="Jeffries C.D."/>
            <person name="Brambilla E.M."/>
            <person name="Rohde M."/>
            <person name="Spring S."/>
            <person name="Sikorski J."/>
            <person name="Goker M."/>
            <person name="Woyke T."/>
            <person name="Bristow J."/>
            <person name="Eisen J.A."/>
            <person name="Markowitz V."/>
            <person name="Hugenholtz P."/>
            <person name="Kyrpides N.C."/>
            <person name="Klenk H.P."/>
            <person name="Detter J.C."/>
        </authorList>
    </citation>
    <scope>NUCLEOTIDE SEQUENCE [LARGE SCALE GENOMIC DNA]</scope>
    <source>
        <strain evidence="3">ATCC BAA-921 / DSM 16994 / JCM 11577 / YK-1</strain>
    </source>
</reference>
<dbReference type="HOGENOM" id="CLU_056375_0_0_7"/>
<dbReference type="InterPro" id="IPR029479">
    <property type="entry name" value="Nitroreductase"/>
</dbReference>
<evidence type="ECO:0000313" key="2">
    <source>
        <dbReference type="EMBL" id="ADR33976.1"/>
    </source>
</evidence>
<evidence type="ECO:0000313" key="3">
    <source>
        <dbReference type="Proteomes" id="UP000008721"/>
    </source>
</evidence>
<dbReference type="PANTHER" id="PTHR42741:SF3">
    <property type="entry name" value="NITROREDUCTASE FAMILY PROTEIN"/>
    <property type="match status" value="1"/>
</dbReference>
<accession>E4TY56</accession>